<accession>A0A926Y056</accession>
<comment type="similarity">
    <text evidence="1">Belongs to the UPF0167 family.</text>
</comment>
<dbReference type="InterPro" id="IPR005363">
    <property type="entry name" value="UPF0167"/>
</dbReference>
<keyword evidence="3" id="KW-1185">Reference proteome</keyword>
<proteinExistence type="inferred from homology"/>
<protein>
    <submittedName>
        <fullName evidence="2">CbrC family protein</fullName>
    </submittedName>
</protein>
<gene>
    <name evidence="2" type="ORF">IC229_26140</name>
</gene>
<evidence type="ECO:0000313" key="3">
    <source>
        <dbReference type="Proteomes" id="UP000598820"/>
    </source>
</evidence>
<dbReference type="EMBL" id="JACWZY010000028">
    <property type="protein sequence ID" value="MBD2704153.1"/>
    <property type="molecule type" value="Genomic_DNA"/>
</dbReference>
<dbReference type="Proteomes" id="UP000598820">
    <property type="component" value="Unassembled WGS sequence"/>
</dbReference>
<comment type="caution">
    <text evidence="2">The sequence shown here is derived from an EMBL/GenBank/DDBJ whole genome shotgun (WGS) entry which is preliminary data.</text>
</comment>
<evidence type="ECO:0000313" key="2">
    <source>
        <dbReference type="EMBL" id="MBD2704153.1"/>
    </source>
</evidence>
<organism evidence="2 3">
    <name type="scientific">Spirosoma profusum</name>
    <dbReference type="NCBI Taxonomy" id="2771354"/>
    <lineage>
        <taxon>Bacteria</taxon>
        <taxon>Pseudomonadati</taxon>
        <taxon>Bacteroidota</taxon>
        <taxon>Cytophagia</taxon>
        <taxon>Cytophagales</taxon>
        <taxon>Cytophagaceae</taxon>
        <taxon>Spirosoma</taxon>
    </lineage>
</organism>
<sequence>MDFKYFANPELYVGFLADKVACTGCDIVKECFDATGFYGQEKIDAICTDCLGNGKLIGRSISTCEGDATRLKQQLRQLNPSLSWPDIANVVKLKTDELEKTTPQLVTWQDWLWPCSDGDYCRFIGYGSQVLYKKIAHDGRGKRLFIQSLTMDSDDVDADELWDEYLPEKEIKDYQDSSDHSTLFYVFKSLHSDEIKTIWDTE</sequence>
<dbReference type="Pfam" id="PF03691">
    <property type="entry name" value="UPF0167"/>
    <property type="match status" value="1"/>
</dbReference>
<reference evidence="2" key="1">
    <citation type="submission" date="2020-09" db="EMBL/GenBank/DDBJ databases">
        <authorList>
            <person name="Kim M.K."/>
        </authorList>
    </citation>
    <scope>NUCLEOTIDE SEQUENCE</scope>
    <source>
        <strain evidence="2">BT702</strain>
    </source>
</reference>
<evidence type="ECO:0000256" key="1">
    <source>
        <dbReference type="ARBA" id="ARBA00008525"/>
    </source>
</evidence>
<name>A0A926Y056_9BACT</name>
<dbReference type="RefSeq" id="WP_190890487.1">
    <property type="nucleotide sequence ID" value="NZ_JACWZY010000028.1"/>
</dbReference>
<dbReference type="AlphaFoldDB" id="A0A926Y056"/>